<sequence>MGEAAPDDRLSSIDFAPRFARVIRLPIFIVQYGSENNQEPWSAIVAESDRRRRGKRGSGSRMTDIASRAGRPG</sequence>
<evidence type="ECO:0000313" key="3">
    <source>
        <dbReference type="Proteomes" id="UP001500751"/>
    </source>
</evidence>
<gene>
    <name evidence="2" type="ORF">GCM10009839_22290</name>
</gene>
<protein>
    <submittedName>
        <fullName evidence="2">Uncharacterized protein</fullName>
    </submittedName>
</protein>
<evidence type="ECO:0000313" key="2">
    <source>
        <dbReference type="EMBL" id="GAA2024062.1"/>
    </source>
</evidence>
<feature type="region of interest" description="Disordered" evidence="1">
    <location>
        <begin position="40"/>
        <end position="73"/>
    </location>
</feature>
<keyword evidence="3" id="KW-1185">Reference proteome</keyword>
<dbReference type="Proteomes" id="UP001500751">
    <property type="component" value="Unassembled WGS sequence"/>
</dbReference>
<dbReference type="EMBL" id="BAAAQN010000009">
    <property type="protein sequence ID" value="GAA2024062.1"/>
    <property type="molecule type" value="Genomic_DNA"/>
</dbReference>
<organism evidence="2 3">
    <name type="scientific">Catenulispora yoronensis</name>
    <dbReference type="NCBI Taxonomy" id="450799"/>
    <lineage>
        <taxon>Bacteria</taxon>
        <taxon>Bacillati</taxon>
        <taxon>Actinomycetota</taxon>
        <taxon>Actinomycetes</taxon>
        <taxon>Catenulisporales</taxon>
        <taxon>Catenulisporaceae</taxon>
        <taxon>Catenulispora</taxon>
    </lineage>
</organism>
<reference evidence="3" key="1">
    <citation type="journal article" date="2019" name="Int. J. Syst. Evol. Microbiol.">
        <title>The Global Catalogue of Microorganisms (GCM) 10K type strain sequencing project: providing services to taxonomists for standard genome sequencing and annotation.</title>
        <authorList>
            <consortium name="The Broad Institute Genomics Platform"/>
            <consortium name="The Broad Institute Genome Sequencing Center for Infectious Disease"/>
            <person name="Wu L."/>
            <person name="Ma J."/>
        </authorList>
    </citation>
    <scope>NUCLEOTIDE SEQUENCE [LARGE SCALE GENOMIC DNA]</scope>
    <source>
        <strain evidence="3">JCM 16014</strain>
    </source>
</reference>
<accession>A0ABP5FCV7</accession>
<evidence type="ECO:0000256" key="1">
    <source>
        <dbReference type="SAM" id="MobiDB-lite"/>
    </source>
</evidence>
<proteinExistence type="predicted"/>
<name>A0ABP5FCV7_9ACTN</name>
<comment type="caution">
    <text evidence="2">The sequence shown here is derived from an EMBL/GenBank/DDBJ whole genome shotgun (WGS) entry which is preliminary data.</text>
</comment>